<dbReference type="RefSeq" id="WP_183863583.1">
    <property type="nucleotide sequence ID" value="NZ_JACHFH010000072.1"/>
</dbReference>
<dbReference type="Proteomes" id="UP000559117">
    <property type="component" value="Unassembled WGS sequence"/>
</dbReference>
<gene>
    <name evidence="2" type="ORF">HNR32_002796</name>
</gene>
<organism evidence="2 3">
    <name type="scientific">Pectinatus brassicae</name>
    <dbReference type="NCBI Taxonomy" id="862415"/>
    <lineage>
        <taxon>Bacteria</taxon>
        <taxon>Bacillati</taxon>
        <taxon>Bacillota</taxon>
        <taxon>Negativicutes</taxon>
        <taxon>Selenomonadales</taxon>
        <taxon>Selenomonadaceae</taxon>
        <taxon>Pectinatus</taxon>
    </lineage>
</organism>
<feature type="domain" description="DUF6431" evidence="1">
    <location>
        <begin position="28"/>
        <end position="109"/>
    </location>
</feature>
<proteinExistence type="predicted"/>
<dbReference type="Pfam" id="PF20020">
    <property type="entry name" value="DUF6431"/>
    <property type="match status" value="1"/>
</dbReference>
<evidence type="ECO:0000259" key="1">
    <source>
        <dbReference type="Pfam" id="PF20020"/>
    </source>
</evidence>
<protein>
    <recommendedName>
        <fullName evidence="1">DUF6431 domain-containing protein</fullName>
    </recommendedName>
</protein>
<name>A0A840UXP4_9FIRM</name>
<keyword evidence="3" id="KW-1185">Reference proteome</keyword>
<evidence type="ECO:0000313" key="3">
    <source>
        <dbReference type="Proteomes" id="UP000559117"/>
    </source>
</evidence>
<sequence length="175" mass="20238">MVILSRYEINFKPSEDLFWVKTKEISICPCCGQPLSGYDHHLRLVRLRCGIKVRLLVPRGFCRNCHHLHTQLPSFVQPYKHYEAMVIQQVMDGKTLSTCPAEDSTIRRWQSALRHAAPYFETLLYAANHTKRPLFGESFLTKVQKSSRRWLTSVTRMLISARVDLPTCFAFTPPG</sequence>
<reference evidence="2 3" key="1">
    <citation type="submission" date="2020-08" db="EMBL/GenBank/DDBJ databases">
        <title>Genomic Encyclopedia of Type Strains, Phase IV (KMG-IV): sequencing the most valuable type-strain genomes for metagenomic binning, comparative biology and taxonomic classification.</title>
        <authorList>
            <person name="Goeker M."/>
        </authorList>
    </citation>
    <scope>NUCLEOTIDE SEQUENCE [LARGE SCALE GENOMIC DNA]</scope>
    <source>
        <strain evidence="2 3">DSM 24661</strain>
    </source>
</reference>
<dbReference type="EMBL" id="JACHFH010000072">
    <property type="protein sequence ID" value="MBB5337633.1"/>
    <property type="molecule type" value="Genomic_DNA"/>
</dbReference>
<evidence type="ECO:0000313" key="2">
    <source>
        <dbReference type="EMBL" id="MBB5337633.1"/>
    </source>
</evidence>
<accession>A0A840UXP4</accession>
<dbReference type="InterPro" id="IPR045536">
    <property type="entry name" value="DUF6431"/>
</dbReference>
<comment type="caution">
    <text evidence="2">The sequence shown here is derived from an EMBL/GenBank/DDBJ whole genome shotgun (WGS) entry which is preliminary data.</text>
</comment>
<dbReference type="AlphaFoldDB" id="A0A840UXP4"/>